<name>A0ABQ0BFI1_9FIRM</name>
<protein>
    <recommendedName>
        <fullName evidence="1">Transposase DDE domain-containing protein</fullName>
    </recommendedName>
</protein>
<dbReference type="Pfam" id="PF13612">
    <property type="entry name" value="DDE_Tnp_1_3"/>
    <property type="match status" value="1"/>
</dbReference>
<evidence type="ECO:0000259" key="1">
    <source>
        <dbReference type="Pfam" id="PF13612"/>
    </source>
</evidence>
<evidence type="ECO:0000313" key="2">
    <source>
        <dbReference type="EMBL" id="GAA6410203.1"/>
    </source>
</evidence>
<dbReference type="EMBL" id="BAABYW010000001">
    <property type="protein sequence ID" value="GAA6410203.1"/>
    <property type="molecule type" value="Genomic_DNA"/>
</dbReference>
<reference evidence="2 3" key="1">
    <citation type="submission" date="2024-04" db="EMBL/GenBank/DDBJ databases">
        <title>Defined microbial consortia suppress multidrug-resistant proinflammatory Enterobacteriaceae via ecological control.</title>
        <authorList>
            <person name="Furuichi M."/>
            <person name="Kawaguchi T."/>
            <person name="Pust M."/>
            <person name="Yasuma K."/>
            <person name="Plichta D."/>
            <person name="Hasegawa N."/>
            <person name="Ohya T."/>
            <person name="Bhattarai S."/>
            <person name="Sasajima S."/>
            <person name="Aoto Y."/>
            <person name="Tuganbaev T."/>
            <person name="Yaginuma M."/>
            <person name="Ueda M."/>
            <person name="Okahashi N."/>
            <person name="Amafuji K."/>
            <person name="Kiridooshi Y."/>
            <person name="Sugita K."/>
            <person name="Strazar M."/>
            <person name="Skelly A."/>
            <person name="Suda W."/>
            <person name="Hattori M."/>
            <person name="Nakamoto N."/>
            <person name="Caballero S."/>
            <person name="Norman J."/>
            <person name="Olle B."/>
            <person name="Tanoue T."/>
            <person name="Arita M."/>
            <person name="Bucci V."/>
            <person name="Atarashi K."/>
            <person name="Xavier R."/>
            <person name="Honda K."/>
        </authorList>
    </citation>
    <scope>NUCLEOTIDE SEQUENCE [LARGE SCALE GENOMIC DNA]</scope>
    <source>
        <strain evidence="3">k04-0078-D8-1</strain>
    </source>
</reference>
<comment type="caution">
    <text evidence="2">The sequence shown here is derived from an EMBL/GenBank/DDBJ whole genome shotgun (WGS) entry which is preliminary data.</text>
</comment>
<dbReference type="InterPro" id="IPR025668">
    <property type="entry name" value="Tnp_DDE_dom"/>
</dbReference>
<feature type="domain" description="Transposase DDE" evidence="1">
    <location>
        <begin position="1"/>
        <end position="70"/>
    </location>
</feature>
<evidence type="ECO:0000313" key="3">
    <source>
        <dbReference type="Proteomes" id="UP001600943"/>
    </source>
</evidence>
<keyword evidence="3" id="KW-1185">Reference proteome</keyword>
<sequence>MHALIILEGYITAFEVTPASTDDREGLCDLVESQPDMVVLGDKGYVGDALMQEMAEQGICLMALERSNNKAD</sequence>
<gene>
    <name evidence="2" type="ORF">K040078D81_43200</name>
</gene>
<organism evidence="2 3">
    <name type="scientific">Blautia hominis</name>
    <dbReference type="NCBI Taxonomy" id="2025493"/>
    <lineage>
        <taxon>Bacteria</taxon>
        <taxon>Bacillati</taxon>
        <taxon>Bacillota</taxon>
        <taxon>Clostridia</taxon>
        <taxon>Lachnospirales</taxon>
        <taxon>Lachnospiraceae</taxon>
        <taxon>Blautia</taxon>
    </lineage>
</organism>
<proteinExistence type="predicted"/>
<dbReference type="Proteomes" id="UP001600943">
    <property type="component" value="Unassembled WGS sequence"/>
</dbReference>
<accession>A0ABQ0BFI1</accession>